<organism evidence="2">
    <name type="scientific">Tetraodon nigroviridis</name>
    <name type="common">Spotted green pufferfish</name>
    <name type="synonym">Chelonodon nigroviridis</name>
    <dbReference type="NCBI Taxonomy" id="99883"/>
    <lineage>
        <taxon>Eukaryota</taxon>
        <taxon>Metazoa</taxon>
        <taxon>Chordata</taxon>
        <taxon>Craniata</taxon>
        <taxon>Vertebrata</taxon>
        <taxon>Euteleostomi</taxon>
        <taxon>Actinopterygii</taxon>
        <taxon>Neopterygii</taxon>
        <taxon>Teleostei</taxon>
        <taxon>Neoteleostei</taxon>
        <taxon>Acanthomorphata</taxon>
        <taxon>Eupercaria</taxon>
        <taxon>Tetraodontiformes</taxon>
        <taxon>Tetradontoidea</taxon>
        <taxon>Tetraodontidae</taxon>
        <taxon>Tetraodon</taxon>
    </lineage>
</organism>
<evidence type="ECO:0000256" key="1">
    <source>
        <dbReference type="SAM" id="MobiDB-lite"/>
    </source>
</evidence>
<evidence type="ECO:0000313" key="2">
    <source>
        <dbReference type="EMBL" id="CAG08097.1"/>
    </source>
</evidence>
<name>Q4RU35_TETNG</name>
<feature type="region of interest" description="Disordered" evidence="1">
    <location>
        <begin position="1"/>
        <end position="30"/>
    </location>
</feature>
<sequence>MAGKCGHDKTDHQSSANRLWRYDTKSGDTSSQTLGTCRTLVI</sequence>
<comment type="caution">
    <text evidence="2">The sequence shown here is derived from an EMBL/GenBank/DDBJ whole genome shotgun (WGS) entry which is preliminary data.</text>
</comment>
<accession>Q4RU35</accession>
<feature type="compositionally biased region" description="Basic and acidic residues" evidence="1">
    <location>
        <begin position="1"/>
        <end position="12"/>
    </location>
</feature>
<gene>
    <name evidence="2" type="ORF">GSTENG00028969001</name>
</gene>
<reference evidence="2" key="2">
    <citation type="submission" date="2004-02" db="EMBL/GenBank/DDBJ databases">
        <authorList>
            <consortium name="Genoscope"/>
            <consortium name="Whitehead Institute Centre for Genome Research"/>
        </authorList>
    </citation>
    <scope>NUCLEOTIDE SEQUENCE</scope>
</reference>
<dbReference type="KEGG" id="tng:GSTEN00028969G001"/>
<dbReference type="EMBL" id="CAAE01014995">
    <property type="protein sequence ID" value="CAG08097.1"/>
    <property type="molecule type" value="Genomic_DNA"/>
</dbReference>
<protein>
    <submittedName>
        <fullName evidence="2">(spotted green pufferfish) hypothetical protein</fullName>
    </submittedName>
</protein>
<proteinExistence type="predicted"/>
<dbReference type="AlphaFoldDB" id="Q4RU35"/>
<reference evidence="2" key="1">
    <citation type="journal article" date="2004" name="Nature">
        <title>Genome duplication in the teleost fish Tetraodon nigroviridis reveals the early vertebrate proto-karyotype.</title>
        <authorList>
            <person name="Jaillon O."/>
            <person name="Aury J.-M."/>
            <person name="Brunet F."/>
            <person name="Petit J.-L."/>
            <person name="Stange-Thomann N."/>
            <person name="Mauceli E."/>
            <person name="Bouneau L."/>
            <person name="Fischer C."/>
            <person name="Ozouf-Costaz C."/>
            <person name="Bernot A."/>
            <person name="Nicaud S."/>
            <person name="Jaffe D."/>
            <person name="Fisher S."/>
            <person name="Lutfalla G."/>
            <person name="Dossat C."/>
            <person name="Segurens B."/>
            <person name="Dasilva C."/>
            <person name="Salanoubat M."/>
            <person name="Levy M."/>
            <person name="Boudet N."/>
            <person name="Castellano S."/>
            <person name="Anthouard V."/>
            <person name="Jubin C."/>
            <person name="Castelli V."/>
            <person name="Katinka M."/>
            <person name="Vacherie B."/>
            <person name="Biemont C."/>
            <person name="Skalli Z."/>
            <person name="Cattolico L."/>
            <person name="Poulain J."/>
            <person name="De Berardinis V."/>
            <person name="Cruaud C."/>
            <person name="Duprat S."/>
            <person name="Brottier P."/>
            <person name="Coutanceau J.-P."/>
            <person name="Gouzy J."/>
            <person name="Parra G."/>
            <person name="Lardier G."/>
            <person name="Chapple C."/>
            <person name="McKernan K.J."/>
            <person name="McEwan P."/>
            <person name="Bosak S."/>
            <person name="Kellis M."/>
            <person name="Volff J.-N."/>
            <person name="Guigo R."/>
            <person name="Zody M.C."/>
            <person name="Mesirov J."/>
            <person name="Lindblad-Toh K."/>
            <person name="Birren B."/>
            <person name="Nusbaum C."/>
            <person name="Kahn D."/>
            <person name="Robinson-Rechavi M."/>
            <person name="Laudet V."/>
            <person name="Schachter V."/>
            <person name="Quetier F."/>
            <person name="Saurin W."/>
            <person name="Scarpelli C."/>
            <person name="Wincker P."/>
            <person name="Lander E.S."/>
            <person name="Weissenbach J."/>
            <person name="Roest Crollius H."/>
        </authorList>
    </citation>
    <scope>NUCLEOTIDE SEQUENCE [LARGE SCALE GENOMIC DNA]</scope>
</reference>